<accession>A0A8S9ZMR7</accession>
<organism evidence="1 2">
    <name type="scientific">Meloidogyne graminicola</name>
    <dbReference type="NCBI Taxonomy" id="189291"/>
    <lineage>
        <taxon>Eukaryota</taxon>
        <taxon>Metazoa</taxon>
        <taxon>Ecdysozoa</taxon>
        <taxon>Nematoda</taxon>
        <taxon>Chromadorea</taxon>
        <taxon>Rhabditida</taxon>
        <taxon>Tylenchina</taxon>
        <taxon>Tylenchomorpha</taxon>
        <taxon>Tylenchoidea</taxon>
        <taxon>Meloidogynidae</taxon>
        <taxon>Meloidogyninae</taxon>
        <taxon>Meloidogyne</taxon>
    </lineage>
</organism>
<name>A0A8S9ZMR7_9BILA</name>
<comment type="caution">
    <text evidence="1">The sequence shown here is derived from an EMBL/GenBank/DDBJ whole genome shotgun (WGS) entry which is preliminary data.</text>
</comment>
<sequence>MSSLCSDIKFINCKLIPFCTISNWLWINNLIYKEENCKPALIQFDGDAILSNKLMKMHALGFYFLMEDGETCNFDAVEKAKKFVKKIAEGKQTEFSLTNEHYPSFSQQQFALYLWILDQFYKFTPTTWLLNNVIYPNAHYLMITI</sequence>
<evidence type="ECO:0000313" key="1">
    <source>
        <dbReference type="EMBL" id="KAF7634714.1"/>
    </source>
</evidence>
<keyword evidence="2" id="KW-1185">Reference proteome</keyword>
<protein>
    <submittedName>
        <fullName evidence="1">Uncharacterized protein</fullName>
    </submittedName>
</protein>
<dbReference type="AlphaFoldDB" id="A0A8S9ZMR7"/>
<proteinExistence type="predicted"/>
<dbReference type="OrthoDB" id="5779783at2759"/>
<reference evidence="1" key="1">
    <citation type="journal article" date="2020" name="Ecol. Evol.">
        <title>Genome structure and content of the rice root-knot nematode (Meloidogyne graminicola).</title>
        <authorList>
            <person name="Phan N.T."/>
            <person name="Danchin E.G.J."/>
            <person name="Klopp C."/>
            <person name="Perfus-Barbeoch L."/>
            <person name="Kozlowski D.K."/>
            <person name="Koutsovoulos G.D."/>
            <person name="Lopez-Roques C."/>
            <person name="Bouchez O."/>
            <person name="Zahm M."/>
            <person name="Besnard G."/>
            <person name="Bellafiore S."/>
        </authorList>
    </citation>
    <scope>NUCLEOTIDE SEQUENCE</scope>
    <source>
        <strain evidence="1">VN-18</strain>
    </source>
</reference>
<dbReference type="EMBL" id="JABEBT010000052">
    <property type="protein sequence ID" value="KAF7634714.1"/>
    <property type="molecule type" value="Genomic_DNA"/>
</dbReference>
<dbReference type="Proteomes" id="UP000605970">
    <property type="component" value="Unassembled WGS sequence"/>
</dbReference>
<gene>
    <name evidence="1" type="ORF">Mgra_00005862</name>
</gene>
<evidence type="ECO:0000313" key="2">
    <source>
        <dbReference type="Proteomes" id="UP000605970"/>
    </source>
</evidence>